<keyword evidence="6" id="KW-0808">Transferase</keyword>
<dbReference type="InterPro" id="IPR037006">
    <property type="entry name" value="CheA-like_homodim_sf"/>
</dbReference>
<feature type="compositionally biased region" description="Low complexity" evidence="14">
    <location>
        <begin position="140"/>
        <end position="152"/>
    </location>
</feature>
<dbReference type="CDD" id="cd16916">
    <property type="entry name" value="HATPase_CheA-like"/>
    <property type="match status" value="1"/>
</dbReference>
<evidence type="ECO:0000256" key="6">
    <source>
        <dbReference type="ARBA" id="ARBA00022679"/>
    </source>
</evidence>
<dbReference type="FunFam" id="3.30.565.10:FF:000016">
    <property type="entry name" value="Chemotaxis protein CheA, putative"/>
    <property type="match status" value="1"/>
</dbReference>
<dbReference type="InterPro" id="IPR036061">
    <property type="entry name" value="CheW-like_dom_sf"/>
</dbReference>
<feature type="coiled-coil region" evidence="13">
    <location>
        <begin position="375"/>
        <end position="402"/>
    </location>
</feature>
<dbReference type="PROSITE" id="PS50894">
    <property type="entry name" value="HPT"/>
    <property type="match status" value="1"/>
</dbReference>
<protein>
    <recommendedName>
        <fullName evidence="3">Chemotaxis protein CheA</fullName>
        <ecNumber evidence="2">2.7.13.3</ecNumber>
    </recommendedName>
</protein>
<organism evidence="18 19">
    <name type="scientific">Herbaspirillum robiniae</name>
    <dbReference type="NCBI Taxonomy" id="2014887"/>
    <lineage>
        <taxon>Bacteria</taxon>
        <taxon>Pseudomonadati</taxon>
        <taxon>Pseudomonadota</taxon>
        <taxon>Betaproteobacteria</taxon>
        <taxon>Burkholderiales</taxon>
        <taxon>Oxalobacteraceae</taxon>
        <taxon>Herbaspirillum</taxon>
    </lineage>
</organism>
<dbReference type="GO" id="GO:0005524">
    <property type="term" value="F:ATP binding"/>
    <property type="evidence" value="ECO:0007669"/>
    <property type="project" value="UniProtKB-KW"/>
</dbReference>
<evidence type="ECO:0000256" key="9">
    <source>
        <dbReference type="ARBA" id="ARBA00022840"/>
    </source>
</evidence>
<dbReference type="PANTHER" id="PTHR43395">
    <property type="entry name" value="SENSOR HISTIDINE KINASE CHEA"/>
    <property type="match status" value="1"/>
</dbReference>
<dbReference type="CDD" id="cd00731">
    <property type="entry name" value="CheA_reg"/>
    <property type="match status" value="1"/>
</dbReference>
<dbReference type="EMBL" id="NJGU01000005">
    <property type="protein sequence ID" value="OWY29455.1"/>
    <property type="molecule type" value="Genomic_DNA"/>
</dbReference>
<comment type="function">
    <text evidence="11">Involved in the transmission of sensory signals from the chemoreceptors to the flagellar motors. CheA is autophosphorylated; it can transfer its phosphate group to either CheB or CheY.</text>
</comment>
<dbReference type="SMART" id="SM00387">
    <property type="entry name" value="HATPase_c"/>
    <property type="match status" value="1"/>
</dbReference>
<dbReference type="SUPFAM" id="SSF55874">
    <property type="entry name" value="ATPase domain of HSP90 chaperone/DNA topoisomerase II/histidine kinase"/>
    <property type="match status" value="1"/>
</dbReference>
<comment type="catalytic activity">
    <reaction evidence="1">
        <text>ATP + protein L-histidine = ADP + protein N-phospho-L-histidine.</text>
        <dbReference type="EC" id="2.7.13.3"/>
    </reaction>
</comment>
<dbReference type="SMART" id="SM00260">
    <property type="entry name" value="CheW"/>
    <property type="match status" value="1"/>
</dbReference>
<dbReference type="Pfam" id="PF01627">
    <property type="entry name" value="Hpt"/>
    <property type="match status" value="1"/>
</dbReference>
<dbReference type="PROSITE" id="PS50851">
    <property type="entry name" value="CHEW"/>
    <property type="match status" value="1"/>
</dbReference>
<dbReference type="InterPro" id="IPR004358">
    <property type="entry name" value="Sig_transdc_His_kin-like_C"/>
</dbReference>
<evidence type="ECO:0000256" key="12">
    <source>
        <dbReference type="PROSITE-ProRule" id="PRU00110"/>
    </source>
</evidence>
<dbReference type="SMART" id="SM01231">
    <property type="entry name" value="H-kinase_dim"/>
    <property type="match status" value="1"/>
</dbReference>
<keyword evidence="5 12" id="KW-0597">Phosphoprotein</keyword>
<evidence type="ECO:0000259" key="17">
    <source>
        <dbReference type="PROSITE" id="PS50894"/>
    </source>
</evidence>
<dbReference type="InterPro" id="IPR008207">
    <property type="entry name" value="Sig_transdc_His_kin_Hpt_dom"/>
</dbReference>
<dbReference type="InterPro" id="IPR051315">
    <property type="entry name" value="Bact_Chemotaxis_CheA"/>
</dbReference>
<evidence type="ECO:0000256" key="7">
    <source>
        <dbReference type="ARBA" id="ARBA00022741"/>
    </source>
</evidence>
<dbReference type="GO" id="GO:0006935">
    <property type="term" value="P:chemotaxis"/>
    <property type="evidence" value="ECO:0007669"/>
    <property type="project" value="UniProtKB-KW"/>
</dbReference>
<gene>
    <name evidence="18" type="ORF">CEJ42_11495</name>
</gene>
<dbReference type="PROSITE" id="PS50109">
    <property type="entry name" value="HIS_KIN"/>
    <property type="match status" value="1"/>
</dbReference>
<dbReference type="PANTHER" id="PTHR43395:SF10">
    <property type="entry name" value="CHEMOTAXIS PROTEIN CHEA"/>
    <property type="match status" value="1"/>
</dbReference>
<keyword evidence="7" id="KW-0547">Nucleotide-binding</keyword>
<evidence type="ECO:0000256" key="5">
    <source>
        <dbReference type="ARBA" id="ARBA00022553"/>
    </source>
</evidence>
<dbReference type="Gene3D" id="1.20.120.160">
    <property type="entry name" value="HPT domain"/>
    <property type="match status" value="1"/>
</dbReference>
<dbReference type="CDD" id="cd00088">
    <property type="entry name" value="HPT"/>
    <property type="match status" value="1"/>
</dbReference>
<feature type="domain" description="HPt" evidence="17">
    <location>
        <begin position="1"/>
        <end position="103"/>
    </location>
</feature>
<dbReference type="Gene3D" id="2.30.30.40">
    <property type="entry name" value="SH3 Domains"/>
    <property type="match status" value="1"/>
</dbReference>
<proteinExistence type="predicted"/>
<keyword evidence="10" id="KW-0902">Two-component regulatory system</keyword>
<evidence type="ECO:0000256" key="13">
    <source>
        <dbReference type="SAM" id="Coils"/>
    </source>
</evidence>
<keyword evidence="13" id="KW-0175">Coiled coil</keyword>
<evidence type="ECO:0000256" key="2">
    <source>
        <dbReference type="ARBA" id="ARBA00012438"/>
    </source>
</evidence>
<feature type="modified residue" description="Phosphohistidine" evidence="12">
    <location>
        <position position="46"/>
    </location>
</feature>
<dbReference type="GO" id="GO:0000155">
    <property type="term" value="F:phosphorelay sensor kinase activity"/>
    <property type="evidence" value="ECO:0007669"/>
    <property type="project" value="InterPro"/>
</dbReference>
<dbReference type="AlphaFoldDB" id="A0A246WSP4"/>
<feature type="region of interest" description="Disordered" evidence="14">
    <location>
        <begin position="131"/>
        <end position="163"/>
    </location>
</feature>
<dbReference type="InterPro" id="IPR036097">
    <property type="entry name" value="HisK_dim/P_sf"/>
</dbReference>
<keyword evidence="8" id="KW-0418">Kinase</keyword>
<dbReference type="Gene3D" id="1.10.287.560">
    <property type="entry name" value="Histidine kinase CheA-like, homodimeric domain"/>
    <property type="match status" value="1"/>
</dbReference>
<name>A0A246WSP4_9BURK</name>
<evidence type="ECO:0000256" key="1">
    <source>
        <dbReference type="ARBA" id="ARBA00000085"/>
    </source>
</evidence>
<evidence type="ECO:0000256" key="11">
    <source>
        <dbReference type="ARBA" id="ARBA00035100"/>
    </source>
</evidence>
<dbReference type="FunFam" id="2.30.30.40:FF:000048">
    <property type="entry name" value="Chemotaxis protein CheA, putative"/>
    <property type="match status" value="1"/>
</dbReference>
<dbReference type="Pfam" id="PF02518">
    <property type="entry name" value="HATPase_c"/>
    <property type="match status" value="1"/>
</dbReference>
<accession>A0A246WSP4</accession>
<dbReference type="PRINTS" id="PR00344">
    <property type="entry name" value="BCTRLSENSOR"/>
</dbReference>
<dbReference type="InterPro" id="IPR003594">
    <property type="entry name" value="HATPase_dom"/>
</dbReference>
<dbReference type="InterPro" id="IPR036890">
    <property type="entry name" value="HATPase_C_sf"/>
</dbReference>
<feature type="domain" description="Histidine kinase" evidence="15">
    <location>
        <begin position="384"/>
        <end position="589"/>
    </location>
</feature>
<evidence type="ECO:0000256" key="4">
    <source>
        <dbReference type="ARBA" id="ARBA00022500"/>
    </source>
</evidence>
<dbReference type="InterPro" id="IPR004105">
    <property type="entry name" value="CheA-like_dim"/>
</dbReference>
<evidence type="ECO:0000256" key="10">
    <source>
        <dbReference type="ARBA" id="ARBA00023012"/>
    </source>
</evidence>
<dbReference type="SUPFAM" id="SSF47384">
    <property type="entry name" value="Homodimeric domain of signal transducing histidine kinase"/>
    <property type="match status" value="1"/>
</dbReference>
<keyword evidence="9" id="KW-0067">ATP-binding</keyword>
<dbReference type="EC" id="2.7.13.3" evidence="2"/>
<dbReference type="Pfam" id="PF01584">
    <property type="entry name" value="CheW"/>
    <property type="match status" value="1"/>
</dbReference>
<feature type="domain" description="CheW-like" evidence="16">
    <location>
        <begin position="591"/>
        <end position="719"/>
    </location>
</feature>
<evidence type="ECO:0000256" key="3">
    <source>
        <dbReference type="ARBA" id="ARBA00021495"/>
    </source>
</evidence>
<evidence type="ECO:0000259" key="16">
    <source>
        <dbReference type="PROSITE" id="PS50851"/>
    </source>
</evidence>
<reference evidence="18 19" key="1">
    <citation type="submission" date="2017-06" db="EMBL/GenBank/DDBJ databases">
        <title>Herbaspirillum phytohormonus sp. nov., isolated from the root nodule of Robinia pseudoacacia in lead-zinc mine.</title>
        <authorList>
            <person name="Fan M."/>
            <person name="Lin Y."/>
        </authorList>
    </citation>
    <scope>NUCLEOTIDE SEQUENCE [LARGE SCALE GENOMIC DNA]</scope>
    <source>
        <strain evidence="18 19">HZ10</strain>
    </source>
</reference>
<evidence type="ECO:0000256" key="14">
    <source>
        <dbReference type="SAM" id="MobiDB-lite"/>
    </source>
</evidence>
<dbReference type="Gene3D" id="3.30.565.10">
    <property type="entry name" value="Histidine kinase-like ATPase, C-terminal domain"/>
    <property type="match status" value="1"/>
</dbReference>
<evidence type="ECO:0000313" key="19">
    <source>
        <dbReference type="Proteomes" id="UP000197596"/>
    </source>
</evidence>
<dbReference type="SUPFAM" id="SSF50341">
    <property type="entry name" value="CheW-like"/>
    <property type="match status" value="1"/>
</dbReference>
<dbReference type="RefSeq" id="WP_088751137.1">
    <property type="nucleotide sequence ID" value="NZ_NJGU01000005.1"/>
</dbReference>
<dbReference type="InterPro" id="IPR002545">
    <property type="entry name" value="CheW-lke_dom"/>
</dbReference>
<dbReference type="SUPFAM" id="SSF47226">
    <property type="entry name" value="Histidine-containing phosphotransfer domain, HPT domain"/>
    <property type="match status" value="1"/>
</dbReference>
<evidence type="ECO:0000259" key="15">
    <source>
        <dbReference type="PROSITE" id="PS50109"/>
    </source>
</evidence>
<dbReference type="InterPro" id="IPR005467">
    <property type="entry name" value="His_kinase_dom"/>
</dbReference>
<dbReference type="SMART" id="SM00073">
    <property type="entry name" value="HPT"/>
    <property type="match status" value="1"/>
</dbReference>
<dbReference type="InterPro" id="IPR036641">
    <property type="entry name" value="HPT_dom_sf"/>
</dbReference>
<dbReference type="Pfam" id="PF02895">
    <property type="entry name" value="H-kinase_dim"/>
    <property type="match status" value="1"/>
</dbReference>
<dbReference type="GO" id="GO:0005737">
    <property type="term" value="C:cytoplasm"/>
    <property type="evidence" value="ECO:0007669"/>
    <property type="project" value="InterPro"/>
</dbReference>
<evidence type="ECO:0000313" key="18">
    <source>
        <dbReference type="EMBL" id="OWY29455.1"/>
    </source>
</evidence>
<sequence>MKKDSARDAVVQEARELLVAMEAALLQIEMEGPGKDAVNAIFRAAHTIKGSAGLFAFDSIVQFTHLVEHVLDKVRNEELPLNDHMMSLLLQCGDYIGELVDAIERREEEHEPDLARRQALEAELDVMARSAGAAAPPPAQVTAAAAAGTAEQPAPPVLPANDGAPSSNPYWHLSLQFSDNVLRDGLDPVSFLHYLRTLGRIVAIMPVLEQMPEAEQMDAESCYLGFEICLVSDSTLQTLESVFEFVREDSRIDILPPRSPLSAYAGVLGRLGTAEAQRLAAMWQQHGALSEPEWQGLGMDAAAALAASRAAPAGAARPSTVVAALAQIGPRPRPLDDRRAQEQKFIKIEVSRLDQLIDLVGELVIAGASARLIARRRKDTQFEEATQAIDALMEQIRDAALTLRMVQISEVFQRFPRIVRDFARDMEKDIELVMTGSETELDKSMIERIADPLMHIVRNAIDHGIEPAAERIAAGKEPKATLRLNATHESGSVVIEVMDDGRGMDRDRILATAISRGLTTPDADLSDAEIYRFVFEPGFSTARQVTELSGRGVGMDVVKRNIDALHGEVAIDTERGRGTVVRVRLPLTLAIISGFQVVVGNAVFVIPLDMVVECIDMPAQRPEHNIVSVREEPLPFVHLRELFDLPLRERGRKSLVIVQYGQQRAGLLVDGLLGECQAVIKPLGQLFGKVKGLSGSTILGDGRVALILDIPHLVQYTQQQEQYHPTTQAERGVASEQ</sequence>
<evidence type="ECO:0000256" key="8">
    <source>
        <dbReference type="ARBA" id="ARBA00022777"/>
    </source>
</evidence>
<comment type="caution">
    <text evidence="18">The sequence shown here is derived from an EMBL/GenBank/DDBJ whole genome shotgun (WGS) entry which is preliminary data.</text>
</comment>
<dbReference type="Proteomes" id="UP000197596">
    <property type="component" value="Unassembled WGS sequence"/>
</dbReference>
<keyword evidence="4" id="KW-0145">Chemotaxis</keyword>